<organism evidence="5 6">
    <name type="scientific">Cohnella hashimotonis</name>
    <dbReference type="NCBI Taxonomy" id="2826895"/>
    <lineage>
        <taxon>Bacteria</taxon>
        <taxon>Bacillati</taxon>
        <taxon>Bacillota</taxon>
        <taxon>Bacilli</taxon>
        <taxon>Bacillales</taxon>
        <taxon>Paenibacillaceae</taxon>
        <taxon>Cohnella</taxon>
    </lineage>
</organism>
<evidence type="ECO:0000256" key="1">
    <source>
        <dbReference type="ARBA" id="ARBA00023015"/>
    </source>
</evidence>
<feature type="domain" description="HTH luxR-type" evidence="4">
    <location>
        <begin position="627"/>
        <end position="692"/>
    </location>
</feature>
<keyword evidence="1" id="KW-0805">Transcription regulation</keyword>
<proteinExistence type="predicted"/>
<evidence type="ECO:0000256" key="2">
    <source>
        <dbReference type="ARBA" id="ARBA00023125"/>
    </source>
</evidence>
<protein>
    <submittedName>
        <fullName evidence="5">LuxR C-terminal-related transcriptional regulator</fullName>
    </submittedName>
</protein>
<dbReference type="SMART" id="SM00421">
    <property type="entry name" value="HTH_LUXR"/>
    <property type="match status" value="1"/>
</dbReference>
<dbReference type="RefSeq" id="WP_282911020.1">
    <property type="nucleotide sequence ID" value="NZ_JAGRPV010000001.1"/>
</dbReference>
<evidence type="ECO:0000313" key="5">
    <source>
        <dbReference type="EMBL" id="MDI4648294.1"/>
    </source>
</evidence>
<dbReference type="Gene3D" id="1.10.10.10">
    <property type="entry name" value="Winged helix-like DNA-binding domain superfamily/Winged helix DNA-binding domain"/>
    <property type="match status" value="1"/>
</dbReference>
<dbReference type="InterPro" id="IPR036388">
    <property type="entry name" value="WH-like_DNA-bd_sf"/>
</dbReference>
<dbReference type="InterPro" id="IPR016032">
    <property type="entry name" value="Sig_transdc_resp-reg_C-effctor"/>
</dbReference>
<dbReference type="SUPFAM" id="SSF52540">
    <property type="entry name" value="P-loop containing nucleoside triphosphate hydrolases"/>
    <property type="match status" value="1"/>
</dbReference>
<keyword evidence="2" id="KW-0238">DNA-binding</keyword>
<evidence type="ECO:0000259" key="4">
    <source>
        <dbReference type="PROSITE" id="PS50043"/>
    </source>
</evidence>
<dbReference type="EMBL" id="JAGRPV010000001">
    <property type="protein sequence ID" value="MDI4648294.1"/>
    <property type="molecule type" value="Genomic_DNA"/>
</dbReference>
<sequence>MPFEVGTVNPRVMSPYYSNASTGNEIERLEQHYLVGRETEKAAYLSWIADAAPRRKILNLFGTGGIGKSYLLNEFRRLADGAGARFVSMDCRSLRTPEDFCLLLLRRLRYRTETIERDADADRLAAVCLEALAEQAGLRKTVLALDTFEDLGELEHWLREAFLSRIAPGVLAVVSGRSPLGGPWLTSPAWRQWIHRLPLADLDFDAVRLYAERSGVTGEADQRTVWQKTKGHPLTMSLLVATMMAHSPGGQAAPEDGAVFGRVAAAWLREVPEPAMKELVEAAAVLRVFNQEIVGYVLDREIGADDFRRLAEYSFVQRIDRGWLLHDLLREAIAEDLRLRVPQRYEELWKRCVLYYYRKLKRSARKKTISWENAEWFYYIGNQLIHALFYQQSVTHRMEPLSPANWEEALRYVEQRYATVREYPVRRVDPVSGQTFDYLYTVQDSLFGLKHIHLDSLYALDPGSVKLARDRHGTVCGLFVFIAINARTIDYLKREPLSAAYFSSLDESRLNELRVPGHERAGYFVKTLDVCDPSDGAMMQAAGIAFITHMLSAGFVVAAPPPHPLPRDIFLSFGAEIPDVVHYDYDERIATPYYVLDTRGPKLQDYLNRTIAAIGLADETELETEPEAAPGPYLTSRERGVADLVAEGRSNAEIAERLFISETTVKKHVAHIFKKLNVRSRAQLIGLYAARAKLKP</sequence>
<dbReference type="Gene3D" id="3.40.50.300">
    <property type="entry name" value="P-loop containing nucleotide triphosphate hydrolases"/>
    <property type="match status" value="1"/>
</dbReference>
<dbReference type="PROSITE" id="PS50043">
    <property type="entry name" value="HTH_LUXR_2"/>
    <property type="match status" value="1"/>
</dbReference>
<accession>A0ABT6TQT7</accession>
<dbReference type="InterPro" id="IPR027417">
    <property type="entry name" value="P-loop_NTPase"/>
</dbReference>
<dbReference type="InterPro" id="IPR000792">
    <property type="entry name" value="Tscrpt_reg_LuxR_C"/>
</dbReference>
<name>A0ABT6TQT7_9BACL</name>
<evidence type="ECO:0000313" key="6">
    <source>
        <dbReference type="Proteomes" id="UP001161691"/>
    </source>
</evidence>
<reference evidence="5" key="1">
    <citation type="submission" date="2023-04" db="EMBL/GenBank/DDBJ databases">
        <title>Comparative genomic analysis of Cohnella hashimotonis sp. nov., isolated from the International Space Station.</title>
        <authorList>
            <person name="Venkateswaran K."/>
            <person name="Simpson A."/>
        </authorList>
    </citation>
    <scope>NUCLEOTIDE SEQUENCE</scope>
    <source>
        <strain evidence="5">F6_2S_P_1</strain>
    </source>
</reference>
<dbReference type="PANTHER" id="PTHR44688">
    <property type="entry name" value="DNA-BINDING TRANSCRIPTIONAL ACTIVATOR DEVR_DOSR"/>
    <property type="match status" value="1"/>
</dbReference>
<dbReference type="PROSITE" id="PS00622">
    <property type="entry name" value="HTH_LUXR_1"/>
    <property type="match status" value="1"/>
</dbReference>
<keyword evidence="3" id="KW-0804">Transcription</keyword>
<dbReference type="Proteomes" id="UP001161691">
    <property type="component" value="Unassembled WGS sequence"/>
</dbReference>
<gene>
    <name evidence="5" type="ORF">KB449_25305</name>
</gene>
<dbReference type="PANTHER" id="PTHR44688:SF16">
    <property type="entry name" value="DNA-BINDING TRANSCRIPTIONAL ACTIVATOR DEVR_DOSR"/>
    <property type="match status" value="1"/>
</dbReference>
<keyword evidence="6" id="KW-1185">Reference proteome</keyword>
<dbReference type="PRINTS" id="PR00038">
    <property type="entry name" value="HTHLUXR"/>
</dbReference>
<dbReference type="CDD" id="cd06170">
    <property type="entry name" value="LuxR_C_like"/>
    <property type="match status" value="1"/>
</dbReference>
<dbReference type="Pfam" id="PF13401">
    <property type="entry name" value="AAA_22"/>
    <property type="match status" value="1"/>
</dbReference>
<dbReference type="InterPro" id="IPR049945">
    <property type="entry name" value="AAA_22"/>
</dbReference>
<evidence type="ECO:0000256" key="3">
    <source>
        <dbReference type="ARBA" id="ARBA00023163"/>
    </source>
</evidence>
<comment type="caution">
    <text evidence="5">The sequence shown here is derived from an EMBL/GenBank/DDBJ whole genome shotgun (WGS) entry which is preliminary data.</text>
</comment>
<dbReference type="SUPFAM" id="SSF46894">
    <property type="entry name" value="C-terminal effector domain of the bipartite response regulators"/>
    <property type="match status" value="1"/>
</dbReference>
<dbReference type="Pfam" id="PF00196">
    <property type="entry name" value="GerE"/>
    <property type="match status" value="1"/>
</dbReference>